<dbReference type="EMBL" id="CADCXV010000754">
    <property type="protein sequence ID" value="CAB0034775.1"/>
    <property type="molecule type" value="Genomic_DNA"/>
</dbReference>
<proteinExistence type="predicted"/>
<dbReference type="AlphaFoldDB" id="A0A6H5IBL3"/>
<reference evidence="2 3" key="1">
    <citation type="submission" date="2020-02" db="EMBL/GenBank/DDBJ databases">
        <authorList>
            <person name="Ferguson B K."/>
        </authorList>
    </citation>
    <scope>NUCLEOTIDE SEQUENCE [LARGE SCALE GENOMIC DNA]</scope>
</reference>
<name>A0A6H5IBL3_9HYME</name>
<evidence type="ECO:0000313" key="2">
    <source>
        <dbReference type="EMBL" id="CAB0034775.1"/>
    </source>
</evidence>
<accession>A0A6H5IBL3</accession>
<keyword evidence="3" id="KW-1185">Reference proteome</keyword>
<organism evidence="2 3">
    <name type="scientific">Trichogramma brassicae</name>
    <dbReference type="NCBI Taxonomy" id="86971"/>
    <lineage>
        <taxon>Eukaryota</taxon>
        <taxon>Metazoa</taxon>
        <taxon>Ecdysozoa</taxon>
        <taxon>Arthropoda</taxon>
        <taxon>Hexapoda</taxon>
        <taxon>Insecta</taxon>
        <taxon>Pterygota</taxon>
        <taxon>Neoptera</taxon>
        <taxon>Endopterygota</taxon>
        <taxon>Hymenoptera</taxon>
        <taxon>Apocrita</taxon>
        <taxon>Proctotrupomorpha</taxon>
        <taxon>Chalcidoidea</taxon>
        <taxon>Trichogrammatidae</taxon>
        <taxon>Trichogramma</taxon>
    </lineage>
</organism>
<sequence>MKLIIVKKEVLHFDEETADLLDDASAHREEDPPQEEVKVECKEENNEENLKQDEAEGGSEGEAGLKSSPPASPPQQEEWRVVRALPRRGRQANINIKKVKRKYKRVLTLACQGLLTGNHRLCRGMKHASTTFFYWDGAGARGSCCLRDVETGPTYSIETYHVVGTERAMERFVTRCEGCSDDLWTVTSAAGCRRCGPILVYHRKKIARGRVAPVKETRKNTPCVNEGLSIGYQETPKKFWSKSMTRSWGGLLIDSSGLGPQGLVRCSYYLLLQCRQTLIRRGKSSHDPPSSGTDQSHCPQNKIHRCETTYKDCVQAMLRRI</sequence>
<gene>
    <name evidence="2" type="ORF">TBRA_LOCUS6673</name>
</gene>
<feature type="region of interest" description="Disordered" evidence="1">
    <location>
        <begin position="21"/>
        <end position="78"/>
    </location>
</feature>
<dbReference type="Proteomes" id="UP000479190">
    <property type="component" value="Unassembled WGS sequence"/>
</dbReference>
<feature type="compositionally biased region" description="Basic and acidic residues" evidence="1">
    <location>
        <begin position="24"/>
        <end position="54"/>
    </location>
</feature>
<evidence type="ECO:0000313" key="3">
    <source>
        <dbReference type="Proteomes" id="UP000479190"/>
    </source>
</evidence>
<protein>
    <submittedName>
        <fullName evidence="2">Uncharacterized protein</fullName>
    </submittedName>
</protein>
<evidence type="ECO:0000256" key="1">
    <source>
        <dbReference type="SAM" id="MobiDB-lite"/>
    </source>
</evidence>